<name>A0A163Z2K2_9BACI</name>
<organism evidence="1 2">
    <name type="scientific">Aeribacillus pallidus</name>
    <dbReference type="NCBI Taxonomy" id="33936"/>
    <lineage>
        <taxon>Bacteria</taxon>
        <taxon>Bacillati</taxon>
        <taxon>Bacillota</taxon>
        <taxon>Bacilli</taxon>
        <taxon>Bacillales</taxon>
        <taxon>Bacillaceae</taxon>
        <taxon>Aeribacillus</taxon>
    </lineage>
</organism>
<reference evidence="1 2" key="1">
    <citation type="submission" date="2016-04" db="EMBL/GenBank/DDBJ databases">
        <title>Draft genome sequence of Aeribacillus pallidus 8m3 from petroleum reservoir.</title>
        <authorList>
            <person name="Poltaraus A.B."/>
            <person name="Nazina T.N."/>
            <person name="Tourova T.P."/>
            <person name="Malakho S.M."/>
            <person name="Korshunova A.V."/>
            <person name="Sokolova D.S."/>
        </authorList>
    </citation>
    <scope>NUCLEOTIDE SEQUENCE [LARGE SCALE GENOMIC DNA]</scope>
    <source>
        <strain evidence="1 2">8m3</strain>
    </source>
</reference>
<comment type="caution">
    <text evidence="1">The sequence shown here is derived from an EMBL/GenBank/DDBJ whole genome shotgun (WGS) entry which is preliminary data.</text>
</comment>
<evidence type="ECO:0000313" key="2">
    <source>
        <dbReference type="Proteomes" id="UP000076476"/>
    </source>
</evidence>
<dbReference type="EMBL" id="LWBR01000079">
    <property type="protein sequence ID" value="KZN94664.1"/>
    <property type="molecule type" value="Genomic_DNA"/>
</dbReference>
<keyword evidence="2" id="KW-1185">Reference proteome</keyword>
<proteinExistence type="predicted"/>
<accession>A0A167YXI9</accession>
<dbReference type="Proteomes" id="UP000076476">
    <property type="component" value="Unassembled WGS sequence"/>
</dbReference>
<dbReference type="AlphaFoldDB" id="A0A163Z2K2"/>
<accession>A0A163Z2K2</accession>
<protein>
    <submittedName>
        <fullName evidence="1">Uncharacterized protein</fullName>
    </submittedName>
</protein>
<dbReference type="GeneID" id="301125965"/>
<gene>
    <name evidence="1" type="ORF">AZI98_18345</name>
</gene>
<dbReference type="STRING" id="33936.AZI98_18345"/>
<sequence>MLRKFIKSFLGHRPYHYSSSSHYHKKHYPKSKYKHDPTSYGHHYYKRKHRSGFGFFSGSYSS</sequence>
<evidence type="ECO:0000313" key="1">
    <source>
        <dbReference type="EMBL" id="KZN94664.1"/>
    </source>
</evidence>
<dbReference type="RefSeq" id="WP_063389690.1">
    <property type="nucleotide sequence ID" value="NZ_LVHY01000109.1"/>
</dbReference>